<feature type="domain" description="C2H2-type" evidence="11">
    <location>
        <begin position="501"/>
        <end position="523"/>
    </location>
</feature>
<gene>
    <name evidence="12" type="ORF">BT63DRAFT_416440</name>
</gene>
<keyword evidence="13" id="KW-1185">Reference proteome</keyword>
<dbReference type="SUPFAM" id="SSF57667">
    <property type="entry name" value="beta-beta-alpha zinc fingers"/>
    <property type="match status" value="1"/>
</dbReference>
<evidence type="ECO:0000256" key="6">
    <source>
        <dbReference type="ARBA" id="ARBA00023015"/>
    </source>
</evidence>
<dbReference type="Pfam" id="PF00096">
    <property type="entry name" value="zf-C2H2"/>
    <property type="match status" value="2"/>
</dbReference>
<evidence type="ECO:0000256" key="10">
    <source>
        <dbReference type="SAM" id="MobiDB-lite"/>
    </source>
</evidence>
<evidence type="ECO:0000256" key="7">
    <source>
        <dbReference type="ARBA" id="ARBA00023163"/>
    </source>
</evidence>
<protein>
    <recommendedName>
        <fullName evidence="11">C2H2-type domain-containing protein</fullName>
    </recommendedName>
</protein>
<comment type="subcellular location">
    <subcellularLocation>
        <location evidence="1">Nucleus</location>
    </subcellularLocation>
</comment>
<dbReference type="InterPro" id="IPR051059">
    <property type="entry name" value="VerF-like"/>
</dbReference>
<feature type="region of interest" description="Disordered" evidence="10">
    <location>
        <begin position="20"/>
        <end position="40"/>
    </location>
</feature>
<dbReference type="Gene3D" id="3.30.160.60">
    <property type="entry name" value="Classic Zinc Finger"/>
    <property type="match status" value="2"/>
</dbReference>
<dbReference type="PROSITE" id="PS50157">
    <property type="entry name" value="ZINC_FINGER_C2H2_2"/>
    <property type="match status" value="2"/>
</dbReference>
<evidence type="ECO:0000256" key="8">
    <source>
        <dbReference type="ARBA" id="ARBA00023242"/>
    </source>
</evidence>
<feature type="compositionally biased region" description="Basic and acidic residues" evidence="10">
    <location>
        <begin position="398"/>
        <end position="408"/>
    </location>
</feature>
<keyword evidence="5" id="KW-0862">Zinc</keyword>
<keyword evidence="6" id="KW-0805">Transcription regulation</keyword>
<feature type="region of interest" description="Disordered" evidence="10">
    <location>
        <begin position="220"/>
        <end position="241"/>
    </location>
</feature>
<evidence type="ECO:0000313" key="12">
    <source>
        <dbReference type="EMBL" id="KAF2666012.1"/>
    </source>
</evidence>
<feature type="region of interest" description="Disordered" evidence="10">
    <location>
        <begin position="568"/>
        <end position="592"/>
    </location>
</feature>
<dbReference type="PANTHER" id="PTHR40626:SF13">
    <property type="entry name" value="RESPIRATION FACTOR 2-RELATED"/>
    <property type="match status" value="1"/>
</dbReference>
<dbReference type="Proteomes" id="UP000799302">
    <property type="component" value="Unassembled WGS sequence"/>
</dbReference>
<feature type="compositionally biased region" description="Low complexity" evidence="10">
    <location>
        <begin position="440"/>
        <end position="451"/>
    </location>
</feature>
<keyword evidence="3" id="KW-0677">Repeat</keyword>
<evidence type="ECO:0000256" key="5">
    <source>
        <dbReference type="ARBA" id="ARBA00022833"/>
    </source>
</evidence>
<feature type="compositionally biased region" description="Acidic residues" evidence="10">
    <location>
        <begin position="427"/>
        <end position="439"/>
    </location>
</feature>
<dbReference type="InterPro" id="IPR036236">
    <property type="entry name" value="Znf_C2H2_sf"/>
</dbReference>
<evidence type="ECO:0000256" key="4">
    <source>
        <dbReference type="ARBA" id="ARBA00022771"/>
    </source>
</evidence>
<dbReference type="EMBL" id="MU004239">
    <property type="protein sequence ID" value="KAF2666012.1"/>
    <property type="molecule type" value="Genomic_DNA"/>
</dbReference>
<evidence type="ECO:0000256" key="2">
    <source>
        <dbReference type="ARBA" id="ARBA00022723"/>
    </source>
</evidence>
<dbReference type="GO" id="GO:0000978">
    <property type="term" value="F:RNA polymerase II cis-regulatory region sequence-specific DNA binding"/>
    <property type="evidence" value="ECO:0007669"/>
    <property type="project" value="InterPro"/>
</dbReference>
<dbReference type="PANTHER" id="PTHR40626">
    <property type="entry name" value="MIP31509P"/>
    <property type="match status" value="1"/>
</dbReference>
<dbReference type="GO" id="GO:0000981">
    <property type="term" value="F:DNA-binding transcription factor activity, RNA polymerase II-specific"/>
    <property type="evidence" value="ECO:0007669"/>
    <property type="project" value="InterPro"/>
</dbReference>
<dbReference type="FunFam" id="3.30.160.60:FF:000141">
    <property type="entry name" value="C2H2 zinc finger protein"/>
    <property type="match status" value="1"/>
</dbReference>
<organism evidence="12 13">
    <name type="scientific">Microthyrium microscopicum</name>
    <dbReference type="NCBI Taxonomy" id="703497"/>
    <lineage>
        <taxon>Eukaryota</taxon>
        <taxon>Fungi</taxon>
        <taxon>Dikarya</taxon>
        <taxon>Ascomycota</taxon>
        <taxon>Pezizomycotina</taxon>
        <taxon>Dothideomycetes</taxon>
        <taxon>Dothideomycetes incertae sedis</taxon>
        <taxon>Microthyriales</taxon>
        <taxon>Microthyriaceae</taxon>
        <taxon>Microthyrium</taxon>
    </lineage>
</organism>
<keyword evidence="7" id="KW-0804">Transcription</keyword>
<proteinExistence type="predicted"/>
<keyword evidence="4 9" id="KW-0863">Zinc-finger</keyword>
<keyword evidence="2" id="KW-0479">Metal-binding</keyword>
<dbReference type="AlphaFoldDB" id="A0A6A6U1M8"/>
<dbReference type="GO" id="GO:0005634">
    <property type="term" value="C:nucleus"/>
    <property type="evidence" value="ECO:0007669"/>
    <property type="project" value="UniProtKB-SubCell"/>
</dbReference>
<feature type="region of interest" description="Disordered" evidence="10">
    <location>
        <begin position="353"/>
        <end position="380"/>
    </location>
</feature>
<dbReference type="InterPro" id="IPR013087">
    <property type="entry name" value="Znf_C2H2_type"/>
</dbReference>
<evidence type="ECO:0000256" key="1">
    <source>
        <dbReference type="ARBA" id="ARBA00004123"/>
    </source>
</evidence>
<evidence type="ECO:0000256" key="9">
    <source>
        <dbReference type="PROSITE-ProRule" id="PRU00042"/>
    </source>
</evidence>
<keyword evidence="8" id="KW-0539">Nucleus</keyword>
<sequence>MEAPYPQQVQFSAPFFYYHPDPNSDNRHHGQFTPHPQSTPYEQQQHMHAMPVSQSIPVYHQQALERPGSAGLYHNVSMYAQASLITPAQSPVPSHKPHIVVQHDSPMPLTVDTDCIVPSTPPLSTCGTGSAVSSPPSTCDIMSTPIYGSFSLDNGKPGHDEDVMAEILAGEDSWSCNMDSPMMKPVSANLVQVNVKLESSPPQTSGPYRAAYLRSIASECPSLSPSPTPTPQTTQHSAESAQAFCDPRALAVSAVSSPVFPQLPTLCPEPGVDEARQWLLRGDLLSSPQTEDFKVLTPEEILTQSHLLSPIYEPLFELEAEDDLSSITQFRPSDNINFVGHKRQRTELISFKDEDWSSSDSSSDFDDLSSPGLITPCDSDIFDMSDVHVAKRSKRNSRHELDDSEYSHANEGSSNQDSGNSAQSPNADDDMPGSSEDPETPAGTTAPGTPASHPISRRGRKQSLTEDPSKTFACDLCSRKFRRQEHLKRHYRSLHTGEKPFECNDCGKKFSRSDNLAQHQRTHGSGSIVMGVLDAPMMLGYPQDAAVIGSLIFEATTSATLSYPSSASSVATISDQEMHSDSKLKKRKRGVE</sequence>
<feature type="domain" description="C2H2-type" evidence="11">
    <location>
        <begin position="472"/>
        <end position="500"/>
    </location>
</feature>
<reference evidence="12" key="1">
    <citation type="journal article" date="2020" name="Stud. Mycol.">
        <title>101 Dothideomycetes genomes: a test case for predicting lifestyles and emergence of pathogens.</title>
        <authorList>
            <person name="Haridas S."/>
            <person name="Albert R."/>
            <person name="Binder M."/>
            <person name="Bloem J."/>
            <person name="Labutti K."/>
            <person name="Salamov A."/>
            <person name="Andreopoulos B."/>
            <person name="Baker S."/>
            <person name="Barry K."/>
            <person name="Bills G."/>
            <person name="Bluhm B."/>
            <person name="Cannon C."/>
            <person name="Castanera R."/>
            <person name="Culley D."/>
            <person name="Daum C."/>
            <person name="Ezra D."/>
            <person name="Gonzalez J."/>
            <person name="Henrissat B."/>
            <person name="Kuo A."/>
            <person name="Liang C."/>
            <person name="Lipzen A."/>
            <person name="Lutzoni F."/>
            <person name="Magnuson J."/>
            <person name="Mondo S."/>
            <person name="Nolan M."/>
            <person name="Ohm R."/>
            <person name="Pangilinan J."/>
            <person name="Park H.-J."/>
            <person name="Ramirez L."/>
            <person name="Alfaro M."/>
            <person name="Sun H."/>
            <person name="Tritt A."/>
            <person name="Yoshinaga Y."/>
            <person name="Zwiers L.-H."/>
            <person name="Turgeon B."/>
            <person name="Goodwin S."/>
            <person name="Spatafora J."/>
            <person name="Crous P."/>
            <person name="Grigoriev I."/>
        </authorList>
    </citation>
    <scope>NUCLEOTIDE SEQUENCE</scope>
    <source>
        <strain evidence="12">CBS 115976</strain>
    </source>
</reference>
<dbReference type="OrthoDB" id="654211at2759"/>
<evidence type="ECO:0000256" key="3">
    <source>
        <dbReference type="ARBA" id="ARBA00022737"/>
    </source>
</evidence>
<evidence type="ECO:0000259" key="11">
    <source>
        <dbReference type="PROSITE" id="PS50157"/>
    </source>
</evidence>
<evidence type="ECO:0000313" key="13">
    <source>
        <dbReference type="Proteomes" id="UP000799302"/>
    </source>
</evidence>
<dbReference type="GO" id="GO:0008270">
    <property type="term" value="F:zinc ion binding"/>
    <property type="evidence" value="ECO:0007669"/>
    <property type="project" value="UniProtKB-KW"/>
</dbReference>
<accession>A0A6A6U1M8</accession>
<feature type="compositionally biased region" description="Polar residues" evidence="10">
    <location>
        <begin position="410"/>
        <end position="426"/>
    </location>
</feature>
<feature type="region of interest" description="Disordered" evidence="10">
    <location>
        <begin position="392"/>
        <end position="467"/>
    </location>
</feature>
<dbReference type="PROSITE" id="PS00028">
    <property type="entry name" value="ZINC_FINGER_C2H2_1"/>
    <property type="match status" value="2"/>
</dbReference>
<name>A0A6A6U1M8_9PEZI</name>
<dbReference type="GO" id="GO:0000785">
    <property type="term" value="C:chromatin"/>
    <property type="evidence" value="ECO:0007669"/>
    <property type="project" value="TreeGrafter"/>
</dbReference>
<dbReference type="FunFam" id="3.30.160.60:FF:000358">
    <property type="entry name" value="zinc finger protein 24"/>
    <property type="match status" value="1"/>
</dbReference>
<dbReference type="SMART" id="SM00355">
    <property type="entry name" value="ZnF_C2H2"/>
    <property type="match status" value="2"/>
</dbReference>